<dbReference type="SUPFAM" id="SSF53067">
    <property type="entry name" value="Actin-like ATPase domain"/>
    <property type="match status" value="1"/>
</dbReference>
<dbReference type="Gene3D" id="3.30.420.40">
    <property type="match status" value="1"/>
</dbReference>
<dbReference type="InterPro" id="IPR002821">
    <property type="entry name" value="Hydantoinase_A"/>
</dbReference>
<feature type="non-terminal residue" evidence="3">
    <location>
        <position position="357"/>
    </location>
</feature>
<accession>A0A9D5JY83</accession>
<gene>
    <name evidence="3" type="ORF">GF339_15045</name>
</gene>
<dbReference type="GO" id="GO:0017168">
    <property type="term" value="F:5-oxoprolinase (ATP-hydrolyzing) activity"/>
    <property type="evidence" value="ECO:0007669"/>
    <property type="project" value="TreeGrafter"/>
</dbReference>
<dbReference type="Proteomes" id="UP000649604">
    <property type="component" value="Unassembled WGS sequence"/>
</dbReference>
<feature type="domain" description="Hydantoinase/oxoprolinase N-terminal" evidence="2">
    <location>
        <begin position="10"/>
        <end position="177"/>
    </location>
</feature>
<reference evidence="3" key="1">
    <citation type="submission" date="2019-11" db="EMBL/GenBank/DDBJ databases">
        <title>Microbial mats filling the niche in hypersaline microbial mats.</title>
        <authorList>
            <person name="Wong H.L."/>
            <person name="Macleod F.I."/>
            <person name="White R.A. III"/>
            <person name="Burns B.P."/>
        </authorList>
    </citation>
    <scope>NUCLEOTIDE SEQUENCE</scope>
    <source>
        <strain evidence="3">Rbin_158</strain>
    </source>
</reference>
<organism evidence="3 4">
    <name type="scientific">candidate division KSB3 bacterium</name>
    <dbReference type="NCBI Taxonomy" id="2044937"/>
    <lineage>
        <taxon>Bacteria</taxon>
        <taxon>candidate division KSB3</taxon>
    </lineage>
</organism>
<dbReference type="PANTHER" id="PTHR11365:SF2">
    <property type="entry name" value="5-OXOPROLINASE"/>
    <property type="match status" value="1"/>
</dbReference>
<protein>
    <submittedName>
        <fullName evidence="3">Hydantoinase/oxoprolinase family protein</fullName>
    </submittedName>
</protein>
<dbReference type="InterPro" id="IPR045079">
    <property type="entry name" value="Oxoprolinase-like"/>
</dbReference>
<dbReference type="PANTHER" id="PTHR11365">
    <property type="entry name" value="5-OXOPROLINASE RELATED"/>
    <property type="match status" value="1"/>
</dbReference>
<dbReference type="InterPro" id="IPR008040">
    <property type="entry name" value="Hydant_A_N"/>
</dbReference>
<dbReference type="EMBL" id="WJJP01000494">
    <property type="protein sequence ID" value="MBD3325901.1"/>
    <property type="molecule type" value="Genomic_DNA"/>
</dbReference>
<feature type="domain" description="Hydantoinase A/oxoprolinase" evidence="1">
    <location>
        <begin position="203"/>
        <end position="334"/>
    </location>
</feature>
<evidence type="ECO:0000259" key="2">
    <source>
        <dbReference type="Pfam" id="PF05378"/>
    </source>
</evidence>
<dbReference type="GO" id="GO:0006749">
    <property type="term" value="P:glutathione metabolic process"/>
    <property type="evidence" value="ECO:0007669"/>
    <property type="project" value="TreeGrafter"/>
</dbReference>
<evidence type="ECO:0000313" key="4">
    <source>
        <dbReference type="Proteomes" id="UP000649604"/>
    </source>
</evidence>
<dbReference type="InterPro" id="IPR043129">
    <property type="entry name" value="ATPase_NBD"/>
</dbReference>
<dbReference type="AlphaFoldDB" id="A0A9D5JY83"/>
<sequence length="357" mass="38208">MKTASRTIALGIDTGGTYTDAVLVDHESGGVLASAKALTTHHDLADGIREAMTMVFAAAQPHGISPAQVELVGLSTTLATNAIVEDHGSSVCLLLIGYDADLIHQYQFEHDLVTPHIEYIAGGHTVDGDEAAPLDEAAARAAIRRWHPQVAAFAVSSYFGVRNPSHELRVRALIEEVTRQADGTSRPVTCGHELTTNLDSIKRATTAALNARLIPLLQHLMTTMRQTLAQFEIAAPLMIVKGDGSLVRAEWAMQRPIETILSGPAASVVGAWHLAGRQDVWVIDVGGTTTDMAMLEAGRPRLNAEGAQVGRWRTMVEAVDIHTIGLGGDSRVHLNSNRSPLYGNIVLGPQRVIPLCV</sequence>
<comment type="caution">
    <text evidence="3">The sequence shown here is derived from an EMBL/GenBank/DDBJ whole genome shotgun (WGS) entry which is preliminary data.</text>
</comment>
<evidence type="ECO:0000259" key="1">
    <source>
        <dbReference type="Pfam" id="PF01968"/>
    </source>
</evidence>
<dbReference type="Pfam" id="PF05378">
    <property type="entry name" value="Hydant_A_N"/>
    <property type="match status" value="1"/>
</dbReference>
<evidence type="ECO:0000313" key="3">
    <source>
        <dbReference type="EMBL" id="MBD3325901.1"/>
    </source>
</evidence>
<name>A0A9D5JY83_9BACT</name>
<dbReference type="GO" id="GO:0005829">
    <property type="term" value="C:cytosol"/>
    <property type="evidence" value="ECO:0007669"/>
    <property type="project" value="TreeGrafter"/>
</dbReference>
<dbReference type="Pfam" id="PF01968">
    <property type="entry name" value="Hydantoinase_A"/>
    <property type="match status" value="1"/>
</dbReference>
<proteinExistence type="predicted"/>